<proteinExistence type="predicted"/>
<evidence type="ECO:0000313" key="1">
    <source>
        <dbReference type="EMBL" id="KAK4183518.1"/>
    </source>
</evidence>
<sequence length="200" mass="22177">MQQSFRQLSTPPLTSYGFIWKTFEKNSRQTADASSVLYHAVDIVSPNTPSYCTSAALGITSRTTTLFELLLSSGSDPNEVHEELFLRHGAVFKNCEDGSRTAEKAFHTLCVEVTSRRGNAISLPLTRRGLDGLKEFVKIAQRRRSLDSNEPLERIENDSIEEDNIDEDSLEKGSLDEASLKANGLEGGITQGFIHCLPLR</sequence>
<dbReference type="Proteomes" id="UP001302126">
    <property type="component" value="Unassembled WGS sequence"/>
</dbReference>
<reference evidence="1" key="1">
    <citation type="journal article" date="2023" name="Mol. Phylogenet. Evol.">
        <title>Genome-scale phylogeny and comparative genomics of the fungal order Sordariales.</title>
        <authorList>
            <person name="Hensen N."/>
            <person name="Bonometti L."/>
            <person name="Westerberg I."/>
            <person name="Brannstrom I.O."/>
            <person name="Guillou S."/>
            <person name="Cros-Aarteil S."/>
            <person name="Calhoun S."/>
            <person name="Haridas S."/>
            <person name="Kuo A."/>
            <person name="Mondo S."/>
            <person name="Pangilinan J."/>
            <person name="Riley R."/>
            <person name="LaButti K."/>
            <person name="Andreopoulos B."/>
            <person name="Lipzen A."/>
            <person name="Chen C."/>
            <person name="Yan M."/>
            <person name="Daum C."/>
            <person name="Ng V."/>
            <person name="Clum A."/>
            <person name="Steindorff A."/>
            <person name="Ohm R.A."/>
            <person name="Martin F."/>
            <person name="Silar P."/>
            <person name="Natvig D.O."/>
            <person name="Lalanne C."/>
            <person name="Gautier V."/>
            <person name="Ament-Velasquez S.L."/>
            <person name="Kruys A."/>
            <person name="Hutchinson M.I."/>
            <person name="Powell A.J."/>
            <person name="Barry K."/>
            <person name="Miller A.N."/>
            <person name="Grigoriev I.V."/>
            <person name="Debuchy R."/>
            <person name="Gladieux P."/>
            <person name="Hiltunen Thoren M."/>
            <person name="Johannesson H."/>
        </authorList>
    </citation>
    <scope>NUCLEOTIDE SEQUENCE</scope>
    <source>
        <strain evidence="1">PSN309</strain>
    </source>
</reference>
<accession>A0AAN7ADT5</accession>
<gene>
    <name evidence="1" type="ORF">QBC35DRAFT_478075</name>
</gene>
<dbReference type="EMBL" id="MU864542">
    <property type="protein sequence ID" value="KAK4183518.1"/>
    <property type="molecule type" value="Genomic_DNA"/>
</dbReference>
<name>A0AAN7ADT5_9PEZI</name>
<reference evidence="1" key="2">
    <citation type="submission" date="2023-05" db="EMBL/GenBank/DDBJ databases">
        <authorList>
            <consortium name="Lawrence Berkeley National Laboratory"/>
            <person name="Steindorff A."/>
            <person name="Hensen N."/>
            <person name="Bonometti L."/>
            <person name="Westerberg I."/>
            <person name="Brannstrom I.O."/>
            <person name="Guillou S."/>
            <person name="Cros-Aarteil S."/>
            <person name="Calhoun S."/>
            <person name="Haridas S."/>
            <person name="Kuo A."/>
            <person name="Mondo S."/>
            <person name="Pangilinan J."/>
            <person name="Riley R."/>
            <person name="Labutti K."/>
            <person name="Andreopoulos B."/>
            <person name="Lipzen A."/>
            <person name="Chen C."/>
            <person name="Yanf M."/>
            <person name="Daum C."/>
            <person name="Ng V."/>
            <person name="Clum A."/>
            <person name="Ohm R."/>
            <person name="Martin F."/>
            <person name="Silar P."/>
            <person name="Natvig D."/>
            <person name="Lalanne C."/>
            <person name="Gautier V."/>
            <person name="Ament-Velasquez S.L."/>
            <person name="Kruys A."/>
            <person name="Hutchinson M.I."/>
            <person name="Powell A.J."/>
            <person name="Barry K."/>
            <person name="Miller A.N."/>
            <person name="Grigoriev I.V."/>
            <person name="Debuchy R."/>
            <person name="Gladieux P."/>
            <person name="Thoren M.H."/>
            <person name="Johannesson H."/>
        </authorList>
    </citation>
    <scope>NUCLEOTIDE SEQUENCE</scope>
    <source>
        <strain evidence="1">PSN309</strain>
    </source>
</reference>
<evidence type="ECO:0000313" key="2">
    <source>
        <dbReference type="Proteomes" id="UP001302126"/>
    </source>
</evidence>
<organism evidence="1 2">
    <name type="scientific">Podospora australis</name>
    <dbReference type="NCBI Taxonomy" id="1536484"/>
    <lineage>
        <taxon>Eukaryota</taxon>
        <taxon>Fungi</taxon>
        <taxon>Dikarya</taxon>
        <taxon>Ascomycota</taxon>
        <taxon>Pezizomycotina</taxon>
        <taxon>Sordariomycetes</taxon>
        <taxon>Sordariomycetidae</taxon>
        <taxon>Sordariales</taxon>
        <taxon>Podosporaceae</taxon>
        <taxon>Podospora</taxon>
    </lineage>
</organism>
<comment type="caution">
    <text evidence="1">The sequence shown here is derived from an EMBL/GenBank/DDBJ whole genome shotgun (WGS) entry which is preliminary data.</text>
</comment>
<keyword evidence="2" id="KW-1185">Reference proteome</keyword>
<protein>
    <submittedName>
        <fullName evidence="1">Uncharacterized protein</fullName>
    </submittedName>
</protein>
<dbReference type="AlphaFoldDB" id="A0AAN7ADT5"/>